<keyword evidence="2" id="KW-0648">Protein biosynthesis</keyword>
<protein>
    <submittedName>
        <fullName evidence="2">GreA/GreB family elongation factor</fullName>
    </submittedName>
</protein>
<organism evidence="2 3">
    <name type="scientific">Candidatus Dojkabacteria bacterium</name>
    <dbReference type="NCBI Taxonomy" id="2099670"/>
    <lineage>
        <taxon>Bacteria</taxon>
        <taxon>Candidatus Dojkabacteria</taxon>
    </lineage>
</organism>
<keyword evidence="2" id="KW-0251">Elongation factor</keyword>
<evidence type="ECO:0000313" key="3">
    <source>
        <dbReference type="Proteomes" id="UP000782843"/>
    </source>
</evidence>
<dbReference type="Pfam" id="PF01272">
    <property type="entry name" value="GreA_GreB"/>
    <property type="match status" value="1"/>
</dbReference>
<dbReference type="InterPro" id="IPR023459">
    <property type="entry name" value="Tscrpt_elong_fac_GreA/B_fam"/>
</dbReference>
<accession>A0A955RHT0</accession>
<dbReference type="GO" id="GO:0003677">
    <property type="term" value="F:DNA binding"/>
    <property type="evidence" value="ECO:0007669"/>
    <property type="project" value="InterPro"/>
</dbReference>
<dbReference type="GO" id="GO:0032784">
    <property type="term" value="P:regulation of DNA-templated transcription elongation"/>
    <property type="evidence" value="ECO:0007669"/>
    <property type="project" value="InterPro"/>
</dbReference>
<proteinExistence type="predicted"/>
<dbReference type="Gene3D" id="1.10.287.180">
    <property type="entry name" value="Transcription elongation factor, GreA/GreB, N-terminal domain"/>
    <property type="match status" value="1"/>
</dbReference>
<dbReference type="SUPFAM" id="SSF46557">
    <property type="entry name" value="GreA transcript cleavage protein, N-terminal domain"/>
    <property type="match status" value="1"/>
</dbReference>
<dbReference type="InterPro" id="IPR001437">
    <property type="entry name" value="Tscrpt_elong_fac_GreA/B_C"/>
</dbReference>
<dbReference type="AlphaFoldDB" id="A0A955RHT0"/>
<dbReference type="InterPro" id="IPR036805">
    <property type="entry name" value="Tscrpt_elong_fac_GreA/B_N_sf"/>
</dbReference>
<dbReference type="GO" id="GO:0003746">
    <property type="term" value="F:translation elongation factor activity"/>
    <property type="evidence" value="ECO:0007669"/>
    <property type="project" value="UniProtKB-KW"/>
</dbReference>
<dbReference type="PANTHER" id="PTHR30437:SF4">
    <property type="entry name" value="TRANSCRIPTION ELONGATION FACTOR GREA"/>
    <property type="match status" value="1"/>
</dbReference>
<dbReference type="Gene3D" id="3.10.50.30">
    <property type="entry name" value="Transcription elongation factor, GreA/GreB, C-terminal domain"/>
    <property type="match status" value="1"/>
</dbReference>
<dbReference type="EMBL" id="JAGQLG010000062">
    <property type="protein sequence ID" value="MCA9382107.1"/>
    <property type="molecule type" value="Genomic_DNA"/>
</dbReference>
<dbReference type="PANTHER" id="PTHR30437">
    <property type="entry name" value="TRANSCRIPTION ELONGATION FACTOR GREA"/>
    <property type="match status" value="1"/>
</dbReference>
<reference evidence="2" key="1">
    <citation type="submission" date="2020-04" db="EMBL/GenBank/DDBJ databases">
        <authorList>
            <person name="Zhang T."/>
        </authorList>
    </citation>
    <scope>NUCLEOTIDE SEQUENCE</scope>
    <source>
        <strain evidence="2">HKST-UBA10</strain>
    </source>
</reference>
<dbReference type="PIRSF" id="PIRSF006092">
    <property type="entry name" value="GreA_GreB"/>
    <property type="match status" value="1"/>
</dbReference>
<dbReference type="SUPFAM" id="SSF54534">
    <property type="entry name" value="FKBP-like"/>
    <property type="match status" value="1"/>
</dbReference>
<dbReference type="InterPro" id="IPR036953">
    <property type="entry name" value="GreA/GreB_C_sf"/>
</dbReference>
<reference evidence="2" key="2">
    <citation type="journal article" date="2021" name="Microbiome">
        <title>Successional dynamics and alternative stable states in a saline activated sludge microbial community over 9 years.</title>
        <authorList>
            <person name="Wang Y."/>
            <person name="Ye J."/>
            <person name="Ju F."/>
            <person name="Liu L."/>
            <person name="Boyd J.A."/>
            <person name="Deng Y."/>
            <person name="Parks D.H."/>
            <person name="Jiang X."/>
            <person name="Yin X."/>
            <person name="Woodcroft B.J."/>
            <person name="Tyson G.W."/>
            <person name="Hugenholtz P."/>
            <person name="Polz M.F."/>
            <person name="Zhang T."/>
        </authorList>
    </citation>
    <scope>NUCLEOTIDE SEQUENCE</scope>
    <source>
        <strain evidence="2">HKST-UBA10</strain>
    </source>
</reference>
<name>A0A955RHT0_9BACT</name>
<evidence type="ECO:0000259" key="1">
    <source>
        <dbReference type="Pfam" id="PF01272"/>
    </source>
</evidence>
<dbReference type="GO" id="GO:0006354">
    <property type="term" value="P:DNA-templated transcription elongation"/>
    <property type="evidence" value="ECO:0007669"/>
    <property type="project" value="TreeGrafter"/>
</dbReference>
<comment type="caution">
    <text evidence="2">The sequence shown here is derived from an EMBL/GenBank/DDBJ whole genome shotgun (WGS) entry which is preliminary data.</text>
</comment>
<sequence>MKISKSKYDELQQELEYLETEGYQKVLEEEQAAGGPMESFHQSASAMEERKRWDLRVKELRKILRSAKVIDENDVSASFVEIGSKVTIAVDGKEVTYTIVESIEVDPENNKISSMSPLGEKMLGKEVGEEFELQSGKVSKFKIIKIN</sequence>
<dbReference type="Proteomes" id="UP000782843">
    <property type="component" value="Unassembled WGS sequence"/>
</dbReference>
<feature type="domain" description="Transcription elongation factor GreA/GreB C-terminal" evidence="1">
    <location>
        <begin position="78"/>
        <end position="147"/>
    </location>
</feature>
<dbReference type="GO" id="GO:0070063">
    <property type="term" value="F:RNA polymerase binding"/>
    <property type="evidence" value="ECO:0007669"/>
    <property type="project" value="InterPro"/>
</dbReference>
<evidence type="ECO:0000313" key="2">
    <source>
        <dbReference type="EMBL" id="MCA9382107.1"/>
    </source>
</evidence>
<gene>
    <name evidence="2" type="ORF">KC660_01725</name>
</gene>